<dbReference type="AlphaFoldDB" id="A0A810QCE3"/>
<dbReference type="EMBL" id="AP023420">
    <property type="protein sequence ID" value="BCK83436.1"/>
    <property type="molecule type" value="Genomic_DNA"/>
</dbReference>
<evidence type="ECO:0008006" key="3">
    <source>
        <dbReference type="Google" id="ProtNLM"/>
    </source>
</evidence>
<reference evidence="1" key="1">
    <citation type="submission" date="2020-09" db="EMBL/GenBank/DDBJ databases">
        <title>New species isolated from human feces.</title>
        <authorList>
            <person name="Kitahara M."/>
            <person name="Shigeno Y."/>
            <person name="Shime M."/>
            <person name="Matsumoto Y."/>
            <person name="Nakamura S."/>
            <person name="Motooka D."/>
            <person name="Fukuoka S."/>
            <person name="Nishikawa H."/>
            <person name="Benno Y."/>
        </authorList>
    </citation>
    <scope>NUCLEOTIDE SEQUENCE</scope>
    <source>
        <strain evidence="1">MM59</strain>
    </source>
</reference>
<sequence length="356" mass="39335">MDLREVFTPAAIAANWTEVASNQIPYLGATLFPARKKAGLDLSWLKGSRGLPVSLMPSAFDAKATFRDRIGFEKLETEMPFFREGYKIKEKDRQEMLRVQESSDPYAAEVIARVFDDTRDLIDGANVVPERMIMQLLFPESGNVGIAIKANGMNYTYNYDTDGSWKTSNYTALTDTATWDKPSTADPFAAFKTVKDAIRSKTGTELTVAIMNSYTFNLMAKTDAIMKRYMSTNGLTLGYLTDSEVKAVVESTSGLRIAIYDKQYRDESKVAHPFVPNGYVCLIPDGALGGTWYGTTPEEADLRGASSAEVSIVNTGVAITRILQEHPVNINTFASEIVLPSFERMDEVAVLNVLGE</sequence>
<dbReference type="Gene3D" id="3.90.1690.10">
    <property type="entry name" value="phage-related protein like domain"/>
    <property type="match status" value="1"/>
</dbReference>
<dbReference type="Proteomes" id="UP000679848">
    <property type="component" value="Chromosome"/>
</dbReference>
<gene>
    <name evidence="1" type="ORF">MM59RIKEN_07550</name>
</gene>
<dbReference type="InterPro" id="IPR005564">
    <property type="entry name" value="Major_capsid_GpE"/>
</dbReference>
<keyword evidence="2" id="KW-1185">Reference proteome</keyword>
<dbReference type="RefSeq" id="WP_213542689.1">
    <property type="nucleotide sequence ID" value="NZ_AP023420.1"/>
</dbReference>
<name>A0A810QCE3_9FIRM</name>
<proteinExistence type="predicted"/>
<dbReference type="InterPro" id="IPR053738">
    <property type="entry name" value="Lambda_capsid_assembly"/>
</dbReference>
<protein>
    <recommendedName>
        <fullName evidence="3">Phage capsid protein</fullName>
    </recommendedName>
</protein>
<accession>A0A810QCE3</accession>
<dbReference type="Pfam" id="PF03864">
    <property type="entry name" value="Phage_cap_E"/>
    <property type="match status" value="1"/>
</dbReference>
<dbReference type="KEGG" id="pfaa:MM59RIKEN_07550"/>
<organism evidence="1 2">
    <name type="scientific">Pusillibacter faecalis</name>
    <dbReference type="NCBI Taxonomy" id="2714358"/>
    <lineage>
        <taxon>Bacteria</taxon>
        <taxon>Bacillati</taxon>
        <taxon>Bacillota</taxon>
        <taxon>Clostridia</taxon>
        <taxon>Eubacteriales</taxon>
        <taxon>Oscillospiraceae</taxon>
        <taxon>Pusillibacter</taxon>
    </lineage>
</organism>
<evidence type="ECO:0000313" key="2">
    <source>
        <dbReference type="Proteomes" id="UP000679848"/>
    </source>
</evidence>
<evidence type="ECO:0000313" key="1">
    <source>
        <dbReference type="EMBL" id="BCK83436.1"/>
    </source>
</evidence>